<evidence type="ECO:0000256" key="4">
    <source>
        <dbReference type="ARBA" id="ARBA00023014"/>
    </source>
</evidence>
<dbReference type="AlphaFoldDB" id="A0A143PIE6"/>
<dbReference type="GO" id="GO:0008942">
    <property type="term" value="F:nitrite reductase [NAD(P)H] activity"/>
    <property type="evidence" value="ECO:0007669"/>
    <property type="project" value="UniProtKB-EC"/>
</dbReference>
<organism evidence="8 9">
    <name type="scientific">Luteitalea pratensis</name>
    <dbReference type="NCBI Taxonomy" id="1855912"/>
    <lineage>
        <taxon>Bacteria</taxon>
        <taxon>Pseudomonadati</taxon>
        <taxon>Acidobacteriota</taxon>
        <taxon>Vicinamibacteria</taxon>
        <taxon>Vicinamibacterales</taxon>
        <taxon>Vicinamibacteraceae</taxon>
        <taxon>Luteitalea</taxon>
    </lineage>
</organism>
<evidence type="ECO:0000256" key="1">
    <source>
        <dbReference type="ARBA" id="ARBA00022714"/>
    </source>
</evidence>
<evidence type="ECO:0000256" key="2">
    <source>
        <dbReference type="ARBA" id="ARBA00022723"/>
    </source>
</evidence>
<dbReference type="PROSITE" id="PS51296">
    <property type="entry name" value="RIESKE"/>
    <property type="match status" value="1"/>
</dbReference>
<comment type="cofactor">
    <cofactor evidence="5">
        <name>[2Fe-2S] cluster</name>
        <dbReference type="ChEBI" id="CHEBI:190135"/>
    </cofactor>
</comment>
<keyword evidence="3" id="KW-0408">Iron</keyword>
<dbReference type="Pfam" id="PF00355">
    <property type="entry name" value="Rieske"/>
    <property type="match status" value="1"/>
</dbReference>
<dbReference type="InterPro" id="IPR017941">
    <property type="entry name" value="Rieske_2Fe-2S"/>
</dbReference>
<dbReference type="KEGG" id="abac:LuPra_01521"/>
<dbReference type="STRING" id="1855912.LuPra_01521"/>
<reference evidence="8 9" key="1">
    <citation type="journal article" date="2016" name="Genome Announc.">
        <title>First Complete Genome Sequence of a Subdivision 6 Acidobacterium Strain.</title>
        <authorList>
            <person name="Huang S."/>
            <person name="Vieira S."/>
            <person name="Bunk B."/>
            <person name="Riedel T."/>
            <person name="Sproer C."/>
            <person name="Overmann J."/>
        </authorList>
    </citation>
    <scope>NUCLEOTIDE SEQUENCE [LARGE SCALE GENOMIC DNA]</scope>
    <source>
        <strain evidence="9">DSM 100886 HEG_-6_39</strain>
    </source>
</reference>
<dbReference type="Gene3D" id="2.102.10.10">
    <property type="entry name" value="Rieske [2Fe-2S] iron-sulphur domain"/>
    <property type="match status" value="1"/>
</dbReference>
<evidence type="ECO:0000259" key="7">
    <source>
        <dbReference type="PROSITE" id="PS51296"/>
    </source>
</evidence>
<dbReference type="SUPFAM" id="SSF50022">
    <property type="entry name" value="ISP domain"/>
    <property type="match status" value="1"/>
</dbReference>
<dbReference type="OrthoDB" id="9795104at2"/>
<keyword evidence="4" id="KW-0411">Iron-sulfur</keyword>
<dbReference type="Proteomes" id="UP000076079">
    <property type="component" value="Chromosome"/>
</dbReference>
<accession>A0A143PIE6</accession>
<feature type="domain" description="Rieske" evidence="7">
    <location>
        <begin position="16"/>
        <end position="113"/>
    </location>
</feature>
<dbReference type="GO" id="GO:0046872">
    <property type="term" value="F:metal ion binding"/>
    <property type="evidence" value="ECO:0007669"/>
    <property type="project" value="UniProtKB-KW"/>
</dbReference>
<dbReference type="EC" id="1.7.1.4" evidence="8"/>
<dbReference type="InterPro" id="IPR036922">
    <property type="entry name" value="Rieske_2Fe-2S_sf"/>
</dbReference>
<proteinExistence type="inferred from homology"/>
<dbReference type="PANTHER" id="PTHR21496">
    <property type="entry name" value="FERREDOXIN-RELATED"/>
    <property type="match status" value="1"/>
</dbReference>
<keyword evidence="1" id="KW-0001">2Fe-2S</keyword>
<evidence type="ECO:0000256" key="6">
    <source>
        <dbReference type="ARBA" id="ARBA00038001"/>
    </source>
</evidence>
<name>A0A143PIE6_LUTPR</name>
<evidence type="ECO:0000313" key="8">
    <source>
        <dbReference type="EMBL" id="AMY08327.1"/>
    </source>
</evidence>
<keyword evidence="8" id="KW-0560">Oxidoreductase</keyword>
<dbReference type="PANTHER" id="PTHR21496:SF0">
    <property type="entry name" value="RIESKE DOMAIN-CONTAINING PROTEIN"/>
    <property type="match status" value="1"/>
</dbReference>
<gene>
    <name evidence="8" type="primary">nirD</name>
    <name evidence="8" type="ORF">LuPra_01521</name>
</gene>
<evidence type="ECO:0000313" key="9">
    <source>
        <dbReference type="Proteomes" id="UP000076079"/>
    </source>
</evidence>
<dbReference type="EMBL" id="CP015136">
    <property type="protein sequence ID" value="AMY08327.1"/>
    <property type="molecule type" value="Genomic_DNA"/>
</dbReference>
<reference evidence="9" key="2">
    <citation type="submission" date="2016-04" db="EMBL/GenBank/DDBJ databases">
        <title>First Complete Genome Sequence of a Subdivision 6 Acidobacterium.</title>
        <authorList>
            <person name="Huang S."/>
            <person name="Vieira S."/>
            <person name="Bunk B."/>
            <person name="Riedel T."/>
            <person name="Sproeer C."/>
            <person name="Overmann J."/>
        </authorList>
    </citation>
    <scope>NUCLEOTIDE SEQUENCE [LARGE SCALE GENOMIC DNA]</scope>
    <source>
        <strain evidence="9">DSM 100886 HEG_-6_39</strain>
    </source>
</reference>
<protein>
    <submittedName>
        <fullName evidence="8">Assimilatory nitrite reductase [NAD(P)H] small subunit</fullName>
        <ecNumber evidence="8">1.7.1.4</ecNumber>
    </submittedName>
</protein>
<dbReference type="GO" id="GO:0051537">
    <property type="term" value="F:2 iron, 2 sulfur cluster binding"/>
    <property type="evidence" value="ECO:0007669"/>
    <property type="project" value="UniProtKB-KW"/>
</dbReference>
<comment type="similarity">
    <text evidence="6">Belongs to the bacterial ring-hydroxylating dioxygenase ferredoxin component family.</text>
</comment>
<evidence type="ECO:0000256" key="3">
    <source>
        <dbReference type="ARBA" id="ARBA00023004"/>
    </source>
</evidence>
<sequence>MSATVSTAALVKTRSVALGSLWQIPLGEGRVFTIGERSFAVFRARDGGVHATDPFCPHRQGPLADGLVGAGTVTCPFHGFRFDLRTGCAIGHDCPPIGTYRVSVDAYGDIHLHLE</sequence>
<keyword evidence="9" id="KW-1185">Reference proteome</keyword>
<evidence type="ECO:0000256" key="5">
    <source>
        <dbReference type="ARBA" id="ARBA00034078"/>
    </source>
</evidence>
<keyword evidence="2" id="KW-0479">Metal-binding</keyword>